<keyword evidence="1" id="KW-0812">Transmembrane</keyword>
<proteinExistence type="predicted"/>
<dbReference type="Proteomes" id="UP000028680">
    <property type="component" value="Chromosome"/>
</dbReference>
<gene>
    <name evidence="2" type="ORF">RCA23_c26100</name>
</gene>
<keyword evidence="3" id="KW-1185">Reference proteome</keyword>
<keyword evidence="1" id="KW-0472">Membrane</keyword>
<name>A0AAN0RKZ9_9RHOB</name>
<feature type="transmembrane region" description="Helical" evidence="1">
    <location>
        <begin position="55"/>
        <end position="77"/>
    </location>
</feature>
<evidence type="ECO:0000313" key="2">
    <source>
        <dbReference type="EMBL" id="AII88128.1"/>
    </source>
</evidence>
<protein>
    <submittedName>
        <fullName evidence="2">Uncharacterized protein</fullName>
    </submittedName>
</protein>
<accession>A0AAN0RKZ9</accession>
<reference evidence="2 3" key="1">
    <citation type="journal article" date="2014" name="ISME J.">
        <title>Adaptation of an abundant Roseobacter RCA organism to pelagic systems revealed by genomic and transcriptomic analyses.</title>
        <authorList>
            <person name="Voget S."/>
            <person name="Wemheuer B."/>
            <person name="Brinkhoff T."/>
            <person name="Vollmers J."/>
            <person name="Dietrich S."/>
            <person name="Giebel H.A."/>
            <person name="Beardsley C."/>
            <person name="Sardemann C."/>
            <person name="Bakenhus I."/>
            <person name="Billerbeck S."/>
            <person name="Daniel R."/>
            <person name="Simon M."/>
        </authorList>
    </citation>
    <scope>NUCLEOTIDE SEQUENCE [LARGE SCALE GENOMIC DNA]</scope>
    <source>
        <strain evidence="2 3">RCA23</strain>
    </source>
</reference>
<organism evidence="2 3">
    <name type="scientific">Planktomarina temperata RCA23</name>
    <dbReference type="NCBI Taxonomy" id="666509"/>
    <lineage>
        <taxon>Bacteria</taxon>
        <taxon>Pseudomonadati</taxon>
        <taxon>Pseudomonadota</taxon>
        <taxon>Alphaproteobacteria</taxon>
        <taxon>Rhodobacterales</taxon>
        <taxon>Paracoccaceae</taxon>
        <taxon>Planktomarina</taxon>
    </lineage>
</organism>
<keyword evidence="1" id="KW-1133">Transmembrane helix</keyword>
<dbReference type="AlphaFoldDB" id="A0AAN0RKZ9"/>
<evidence type="ECO:0000313" key="3">
    <source>
        <dbReference type="Proteomes" id="UP000028680"/>
    </source>
</evidence>
<sequence>MKNLTFSAAFGYVTSGGLCLLRARFGLFRLAAGLALDLLAKLFNPERTYSRRSLGMVKVSVFIATMVVLSACDVPFIPGI</sequence>
<evidence type="ECO:0000256" key="1">
    <source>
        <dbReference type="SAM" id="Phobius"/>
    </source>
</evidence>
<dbReference type="EMBL" id="CP003984">
    <property type="protein sequence ID" value="AII88128.1"/>
    <property type="molecule type" value="Genomic_DNA"/>
</dbReference>
<dbReference type="KEGG" id="ptp:RCA23_c26100"/>